<reference evidence="2" key="1">
    <citation type="submission" date="2021-02" db="EMBL/GenBank/DDBJ databases">
        <authorList>
            <person name="Nowell W R."/>
        </authorList>
    </citation>
    <scope>NUCLEOTIDE SEQUENCE</scope>
</reference>
<name>A0A815RBN3_9BILA</name>
<dbReference type="Gene3D" id="1.10.10.60">
    <property type="entry name" value="Homeodomain-like"/>
    <property type="match status" value="1"/>
</dbReference>
<organism evidence="2 3">
    <name type="scientific">Rotaria sordida</name>
    <dbReference type="NCBI Taxonomy" id="392033"/>
    <lineage>
        <taxon>Eukaryota</taxon>
        <taxon>Metazoa</taxon>
        <taxon>Spiralia</taxon>
        <taxon>Gnathifera</taxon>
        <taxon>Rotifera</taxon>
        <taxon>Eurotatoria</taxon>
        <taxon>Bdelloidea</taxon>
        <taxon>Philodinida</taxon>
        <taxon>Philodinidae</taxon>
        <taxon>Rotaria</taxon>
    </lineage>
</organism>
<dbReference type="EMBL" id="CAJNOT010005785">
    <property type="protein sequence ID" value="CAF1474889.1"/>
    <property type="molecule type" value="Genomic_DNA"/>
</dbReference>
<evidence type="ECO:0000313" key="3">
    <source>
        <dbReference type="Proteomes" id="UP000663864"/>
    </source>
</evidence>
<dbReference type="SUPFAM" id="SSF46689">
    <property type="entry name" value="Homeodomain-like"/>
    <property type="match status" value="1"/>
</dbReference>
<evidence type="ECO:0008006" key="4">
    <source>
        <dbReference type="Google" id="ProtNLM"/>
    </source>
</evidence>
<feature type="region of interest" description="Disordered" evidence="1">
    <location>
        <begin position="453"/>
        <end position="475"/>
    </location>
</feature>
<dbReference type="Proteomes" id="UP000663864">
    <property type="component" value="Unassembled WGS sequence"/>
</dbReference>
<comment type="caution">
    <text evidence="2">The sequence shown here is derived from an EMBL/GenBank/DDBJ whole genome shotgun (WGS) entry which is preliminary data.</text>
</comment>
<feature type="non-terminal residue" evidence="2">
    <location>
        <position position="1"/>
    </location>
</feature>
<gene>
    <name evidence="2" type="ORF">ZHD862_LOCUS36304</name>
</gene>
<feature type="region of interest" description="Disordered" evidence="1">
    <location>
        <begin position="352"/>
        <end position="391"/>
    </location>
</feature>
<evidence type="ECO:0000313" key="2">
    <source>
        <dbReference type="EMBL" id="CAF1474889.1"/>
    </source>
</evidence>
<accession>A0A815RBN3</accession>
<protein>
    <recommendedName>
        <fullName evidence="4">HTH CENPB-type domain-containing protein</fullName>
    </recommendedName>
</protein>
<dbReference type="AlphaFoldDB" id="A0A815RBN3"/>
<evidence type="ECO:0000256" key="1">
    <source>
        <dbReference type="SAM" id="MobiDB-lite"/>
    </source>
</evidence>
<proteinExistence type="predicted"/>
<feature type="compositionally biased region" description="Basic and acidic residues" evidence="1">
    <location>
        <begin position="463"/>
        <end position="475"/>
    </location>
</feature>
<dbReference type="InterPro" id="IPR009057">
    <property type="entry name" value="Homeodomain-like_sf"/>
</dbReference>
<sequence length="475" mass="52726">MPRTYVRKGKSYSTADLRGALNLIRDGKLTVKAALEQYHIPAATIYSRLSGLRGEGKPGAKTILSTDEEEFLIHVIHKYQEWQQPLTRSDLISIARTYMIELKKKNINNDSSLREWFFCFRQRWQNVIKLVQAYKLENIRSVSCTQTVVDRWFDHLEKVLTKLNLFDRPQSIYNVDETGFGDDPGRRQIAELFKNHLLPAHCAGGFAKAGIYPFDKRVISKEKLLLSATASECNKSISESNTTDDIRDTSLTTTVVSHLQRTSSCPNFSSSDLPLISTHHTPSTSNNLGTSSGTVTSISSISTSDLDNISSTTTAISTFTPNTSTSSIFSAGMEVLYSNLDEPAFPESIYLQTAPSPNTASSHTNSTSRKNNNDNSWNFEGGTQTDKVENAQSSSISAANLGLSNRTALNAITAAINNHMKPTIMAINRRKKQVDRPYGESITSVDAYIKLSNKENARKRKSTKESAKANSKEKK</sequence>